<keyword evidence="4" id="KW-0233">DNA recombination</keyword>
<keyword evidence="2" id="KW-0229">DNA integration</keyword>
<evidence type="ECO:0000259" key="6">
    <source>
        <dbReference type="PROSITE" id="PS51898"/>
    </source>
</evidence>
<dbReference type="InterPro" id="IPR004107">
    <property type="entry name" value="Integrase_SAM-like_N"/>
</dbReference>
<gene>
    <name evidence="8" type="primary">xerD</name>
    <name evidence="8" type="ORF">DSM107010_52630</name>
</gene>
<dbReference type="Gene3D" id="1.10.150.130">
    <property type="match status" value="1"/>
</dbReference>
<dbReference type="InterPro" id="IPR013762">
    <property type="entry name" value="Integrase-like_cat_sf"/>
</dbReference>
<dbReference type="PANTHER" id="PTHR30349:SF41">
    <property type="entry name" value="INTEGRASE_RECOMBINASE PROTEIN MJ0367-RELATED"/>
    <property type="match status" value="1"/>
</dbReference>
<keyword evidence="9" id="KW-1185">Reference proteome</keyword>
<evidence type="ECO:0000256" key="2">
    <source>
        <dbReference type="ARBA" id="ARBA00022908"/>
    </source>
</evidence>
<comment type="caution">
    <text evidence="8">The sequence shown here is derived from an EMBL/GenBank/DDBJ whole genome shotgun (WGS) entry which is preliminary data.</text>
</comment>
<dbReference type="InterPro" id="IPR050090">
    <property type="entry name" value="Tyrosine_recombinase_XerCD"/>
</dbReference>
<dbReference type="PANTHER" id="PTHR30349">
    <property type="entry name" value="PHAGE INTEGRASE-RELATED"/>
    <property type="match status" value="1"/>
</dbReference>
<accession>A0AB37UE86</accession>
<dbReference type="Pfam" id="PF02899">
    <property type="entry name" value="Phage_int_SAM_1"/>
    <property type="match status" value="1"/>
</dbReference>
<evidence type="ECO:0000256" key="5">
    <source>
        <dbReference type="PROSITE-ProRule" id="PRU01248"/>
    </source>
</evidence>
<proteinExistence type="inferred from homology"/>
<protein>
    <submittedName>
        <fullName evidence="8">Tyrosine recombinase XerD</fullName>
    </submittedName>
</protein>
<feature type="domain" description="Tyr recombinase" evidence="6">
    <location>
        <begin position="144"/>
        <end position="334"/>
    </location>
</feature>
<dbReference type="EMBL" id="RSCK01000067">
    <property type="protein sequence ID" value="RUT06380.1"/>
    <property type="molecule type" value="Genomic_DNA"/>
</dbReference>
<dbReference type="PROSITE" id="PS51898">
    <property type="entry name" value="TYR_RECOMBINASE"/>
    <property type="match status" value="1"/>
</dbReference>
<evidence type="ECO:0000256" key="3">
    <source>
        <dbReference type="ARBA" id="ARBA00023125"/>
    </source>
</evidence>
<feature type="domain" description="Core-binding (CB)" evidence="7">
    <location>
        <begin position="44"/>
        <end position="122"/>
    </location>
</feature>
<dbReference type="SUPFAM" id="SSF56349">
    <property type="entry name" value="DNA breaking-rejoining enzymes"/>
    <property type="match status" value="1"/>
</dbReference>
<evidence type="ECO:0000256" key="4">
    <source>
        <dbReference type="ARBA" id="ARBA00023172"/>
    </source>
</evidence>
<dbReference type="RefSeq" id="WP_199755777.1">
    <property type="nucleotide sequence ID" value="NZ_JAVKZF010000004.1"/>
</dbReference>
<reference evidence="8 9" key="1">
    <citation type="journal article" date="2019" name="Genome Biol. Evol.">
        <title>Day and night: Metabolic profiles and evolutionary relationships of six axenic non-marine cyanobacteria.</title>
        <authorList>
            <person name="Will S.E."/>
            <person name="Henke P."/>
            <person name="Boedeker C."/>
            <person name="Huang S."/>
            <person name="Brinkmann H."/>
            <person name="Rohde M."/>
            <person name="Jarek M."/>
            <person name="Friedl T."/>
            <person name="Seufert S."/>
            <person name="Schumacher M."/>
            <person name="Overmann J."/>
            <person name="Neumann-Schaal M."/>
            <person name="Petersen J."/>
        </authorList>
    </citation>
    <scope>NUCLEOTIDE SEQUENCE [LARGE SCALE GENOMIC DNA]</scope>
    <source>
        <strain evidence="8 9">SAG 39.79</strain>
    </source>
</reference>
<organism evidence="8 9">
    <name type="scientific">Chroococcidiopsis cubana SAG 39.79</name>
    <dbReference type="NCBI Taxonomy" id="388085"/>
    <lineage>
        <taxon>Bacteria</taxon>
        <taxon>Bacillati</taxon>
        <taxon>Cyanobacteriota</taxon>
        <taxon>Cyanophyceae</taxon>
        <taxon>Chroococcidiopsidales</taxon>
        <taxon>Chroococcidiopsidaceae</taxon>
        <taxon>Chroococcidiopsis</taxon>
    </lineage>
</organism>
<dbReference type="PROSITE" id="PS51900">
    <property type="entry name" value="CB"/>
    <property type="match status" value="1"/>
</dbReference>
<sequence>MKLSLPSMSDLSDSNPILPIVIVPLDGGRQQEQLRQEQKDTLADLRHWQIEEFLRQTGKAENTQRSYRQQLKKFACWCNKSWLDVTASDLGKYRTQLKQQGLKPTTINHALDTLRSFYQWLRRSNGYPVNQPLPTDAIGKERVEEPQALDIDKDDMAEIWHFLDDRQRPTGIRDRAIVAILSHGLRASELSALDVKHWNGKRLLVHRSKGQNVSEVPLSREARQHLEAYLEWRRSVGGIFTPTSDRPMFLCQDPKHCGERLGYNGLYKMVKKLAATATIEELKPHHFRHSFGNTITRAGVDPLYGKELMGIKTDKVYRRYTQGSLKLAAAQAYLRAIGEDEGNNEQPEEN</sequence>
<dbReference type="AlphaFoldDB" id="A0AB37UE86"/>
<dbReference type="CDD" id="cd00397">
    <property type="entry name" value="DNA_BRE_C"/>
    <property type="match status" value="1"/>
</dbReference>
<evidence type="ECO:0000256" key="1">
    <source>
        <dbReference type="ARBA" id="ARBA00008857"/>
    </source>
</evidence>
<dbReference type="InterPro" id="IPR044068">
    <property type="entry name" value="CB"/>
</dbReference>
<comment type="similarity">
    <text evidence="1">Belongs to the 'phage' integrase family.</text>
</comment>
<name>A0AB37UE86_9CYAN</name>
<dbReference type="GO" id="GO:0006310">
    <property type="term" value="P:DNA recombination"/>
    <property type="evidence" value="ECO:0007669"/>
    <property type="project" value="UniProtKB-KW"/>
</dbReference>
<evidence type="ECO:0000313" key="8">
    <source>
        <dbReference type="EMBL" id="RUT06380.1"/>
    </source>
</evidence>
<keyword evidence="3 5" id="KW-0238">DNA-binding</keyword>
<dbReference type="Pfam" id="PF00589">
    <property type="entry name" value="Phage_integrase"/>
    <property type="match status" value="1"/>
</dbReference>
<dbReference type="InterPro" id="IPR011010">
    <property type="entry name" value="DNA_brk_join_enz"/>
</dbReference>
<evidence type="ECO:0000259" key="7">
    <source>
        <dbReference type="PROSITE" id="PS51900"/>
    </source>
</evidence>
<evidence type="ECO:0000313" key="9">
    <source>
        <dbReference type="Proteomes" id="UP000282574"/>
    </source>
</evidence>
<dbReference type="GO" id="GO:0003677">
    <property type="term" value="F:DNA binding"/>
    <property type="evidence" value="ECO:0007669"/>
    <property type="project" value="UniProtKB-UniRule"/>
</dbReference>
<dbReference type="Proteomes" id="UP000282574">
    <property type="component" value="Unassembled WGS sequence"/>
</dbReference>
<dbReference type="InterPro" id="IPR002104">
    <property type="entry name" value="Integrase_catalytic"/>
</dbReference>
<dbReference type="InterPro" id="IPR010998">
    <property type="entry name" value="Integrase_recombinase_N"/>
</dbReference>
<dbReference type="GO" id="GO:0015074">
    <property type="term" value="P:DNA integration"/>
    <property type="evidence" value="ECO:0007669"/>
    <property type="project" value="UniProtKB-KW"/>
</dbReference>
<dbReference type="Gene3D" id="1.10.443.10">
    <property type="entry name" value="Intergrase catalytic core"/>
    <property type="match status" value="1"/>
</dbReference>